<evidence type="ECO:0000313" key="2">
    <source>
        <dbReference type="Proteomes" id="UP001186974"/>
    </source>
</evidence>
<name>A0ACC3DMA6_9PEZI</name>
<sequence>MDDVPDVIRVEKLLFTPIQDQNHGQSQEGYRDKPTETRHRSIPDVNTEASNGGGGGAADTRPWTFDASIQFAVEASSVKIPLTYDVDFVSAYPCYGGPHVLLWDFAYRAVKVDAGLLDITDWASERTTTQPISTSSMTESQRSHPLHGSASGTCAPTVPVRVPDASPPKAPPLAATPTPTPTPRPVFEALERVLVLEALGVSDNEVFARAWCAARGLNALVADVRMTCWACAVREAFAAGLSVVVVVCEGGRRAGEGD</sequence>
<keyword evidence="2" id="KW-1185">Reference proteome</keyword>
<comment type="caution">
    <text evidence="1">The sequence shown here is derived from an EMBL/GenBank/DDBJ whole genome shotgun (WGS) entry which is preliminary data.</text>
</comment>
<dbReference type="Proteomes" id="UP001186974">
    <property type="component" value="Unassembled WGS sequence"/>
</dbReference>
<organism evidence="1 2">
    <name type="scientific">Coniosporium uncinatum</name>
    <dbReference type="NCBI Taxonomy" id="93489"/>
    <lineage>
        <taxon>Eukaryota</taxon>
        <taxon>Fungi</taxon>
        <taxon>Dikarya</taxon>
        <taxon>Ascomycota</taxon>
        <taxon>Pezizomycotina</taxon>
        <taxon>Dothideomycetes</taxon>
        <taxon>Dothideomycetes incertae sedis</taxon>
        <taxon>Coniosporium</taxon>
    </lineage>
</organism>
<proteinExistence type="predicted"/>
<accession>A0ACC3DMA6</accession>
<evidence type="ECO:0000313" key="1">
    <source>
        <dbReference type="EMBL" id="KAK3077761.1"/>
    </source>
</evidence>
<reference evidence="1" key="1">
    <citation type="submission" date="2024-09" db="EMBL/GenBank/DDBJ databases">
        <title>Black Yeasts Isolated from many extreme environments.</title>
        <authorList>
            <person name="Coleine C."/>
            <person name="Stajich J.E."/>
            <person name="Selbmann L."/>
        </authorList>
    </citation>
    <scope>NUCLEOTIDE SEQUENCE</scope>
    <source>
        <strain evidence="1">CCFEE 5737</strain>
    </source>
</reference>
<dbReference type="EMBL" id="JAWDJW010002534">
    <property type="protein sequence ID" value="KAK3077761.1"/>
    <property type="molecule type" value="Genomic_DNA"/>
</dbReference>
<protein>
    <submittedName>
        <fullName evidence="1">Uncharacterized protein</fullName>
    </submittedName>
</protein>
<gene>
    <name evidence="1" type="ORF">LTS18_009384</name>
</gene>